<dbReference type="PROSITE" id="PS50221">
    <property type="entry name" value="GAIN_B"/>
    <property type="match status" value="1"/>
</dbReference>
<evidence type="ECO:0000256" key="5">
    <source>
        <dbReference type="ARBA" id="ARBA00023136"/>
    </source>
</evidence>
<reference evidence="15" key="1">
    <citation type="journal article" date="2010" name="Nature">
        <title>The Amphimedon queenslandica genome and the evolution of animal complexity.</title>
        <authorList>
            <person name="Srivastava M."/>
            <person name="Simakov O."/>
            <person name="Chapman J."/>
            <person name="Fahey B."/>
            <person name="Gauthier M.E."/>
            <person name="Mitros T."/>
            <person name="Richards G.S."/>
            <person name="Conaco C."/>
            <person name="Dacre M."/>
            <person name="Hellsten U."/>
            <person name="Larroux C."/>
            <person name="Putnam N.H."/>
            <person name="Stanke M."/>
            <person name="Adamska M."/>
            <person name="Darling A."/>
            <person name="Degnan S.M."/>
            <person name="Oakley T.H."/>
            <person name="Plachetzki D.C."/>
            <person name="Zhai Y."/>
            <person name="Adamski M."/>
            <person name="Calcino A."/>
            <person name="Cummins S.F."/>
            <person name="Goodstein D.M."/>
            <person name="Harris C."/>
            <person name="Jackson D.J."/>
            <person name="Leys S.P."/>
            <person name="Shu S."/>
            <person name="Woodcroft B.J."/>
            <person name="Vervoort M."/>
            <person name="Kosik K.S."/>
            <person name="Manning G."/>
            <person name="Degnan B.M."/>
            <person name="Rokhsar D.S."/>
        </authorList>
    </citation>
    <scope>NUCLEOTIDE SEQUENCE [LARGE SCALE GENOMIC DNA]</scope>
</reference>
<dbReference type="EnsemblMetazoa" id="XM_020006870.1">
    <property type="protein sequence ID" value="XP_019862429.1"/>
    <property type="gene ID" value="LOC100633032"/>
</dbReference>
<evidence type="ECO:0000259" key="13">
    <source>
        <dbReference type="PROSITE" id="PS50261"/>
    </source>
</evidence>
<dbReference type="KEGG" id="aqu:100633032"/>
<dbReference type="InterPro" id="IPR001879">
    <property type="entry name" value="GPCR_2_extracellular_dom"/>
</dbReference>
<keyword evidence="5 9" id="KW-0472">Membrane</keyword>
<evidence type="ECO:0000313" key="14">
    <source>
        <dbReference type="EnsemblMetazoa" id="XP_019862429.1"/>
    </source>
</evidence>
<dbReference type="PRINTS" id="PR00249">
    <property type="entry name" value="GPCRSECRETIN"/>
</dbReference>
<dbReference type="Gene3D" id="4.10.1240.10">
    <property type="entry name" value="GPCR, family 2, extracellular hormone receptor domain"/>
    <property type="match status" value="1"/>
</dbReference>
<comment type="subcellular location">
    <subcellularLocation>
        <location evidence="1">Membrane</location>
        <topology evidence="1">Multi-pass membrane protein</topology>
    </subcellularLocation>
</comment>
<evidence type="ECO:0000313" key="15">
    <source>
        <dbReference type="Proteomes" id="UP000007879"/>
    </source>
</evidence>
<dbReference type="Gene3D" id="1.20.1070.10">
    <property type="entry name" value="Rhodopsin 7-helix transmembrane proteins"/>
    <property type="match status" value="1"/>
</dbReference>
<feature type="domain" description="GAIN-B" evidence="11">
    <location>
        <begin position="444"/>
        <end position="599"/>
    </location>
</feature>
<keyword evidence="3 9" id="KW-1133">Transmembrane helix</keyword>
<evidence type="ECO:0000256" key="7">
    <source>
        <dbReference type="ARBA" id="ARBA00023170"/>
    </source>
</evidence>
<dbReference type="InterPro" id="IPR000203">
    <property type="entry name" value="GPS"/>
</dbReference>
<evidence type="ECO:0000256" key="9">
    <source>
        <dbReference type="SAM" id="Phobius"/>
    </source>
</evidence>
<reference evidence="14" key="2">
    <citation type="submission" date="2024-06" db="UniProtKB">
        <authorList>
            <consortium name="EnsemblMetazoa"/>
        </authorList>
    </citation>
    <scope>IDENTIFICATION</scope>
</reference>
<feature type="signal peptide" evidence="10">
    <location>
        <begin position="1"/>
        <end position="17"/>
    </location>
</feature>
<accession>A0AAN0JYY0</accession>
<dbReference type="Proteomes" id="UP000007879">
    <property type="component" value="Unassembled WGS sequence"/>
</dbReference>
<dbReference type="GO" id="GO:0016020">
    <property type="term" value="C:membrane"/>
    <property type="evidence" value="ECO:0007669"/>
    <property type="project" value="UniProtKB-SubCell"/>
</dbReference>
<evidence type="ECO:0000256" key="6">
    <source>
        <dbReference type="ARBA" id="ARBA00023157"/>
    </source>
</evidence>
<sequence length="896" mass="98349">MFLQCVILSFVLFLCTATTVRKGGGIGRSTLFQCRNGGIDWSISNGESPPFLTNIQQDADILKINSIVYQHEGNYTCNGDTSQLIVLGVVKFQGCSPYQNCDLGVTSMLPEGQPIPLNISYDFVNGGPRGENQTIASLHFKQDGSNLLSCSSTGCFIHDSPLNVTKSLDSNINNIQADITDDRPINISRVFVVELDVVNMGNLYDTVTATFTVSMTSTFTVSMTPTPTNLVACSMETIVSSDRGTFEWPETVSDSTVHISCPNGPSGATANRACTNNGAWESPNVTLCRAITLISNQFRNISKVNVTTENVVSVAENLTNLVVSTTDAADQNTDNIRTVSAILDQTAILLSDPMIIMNVSSSELSMITKNTVQILDSLEEWAPAVVEIESNNVINSFERIIDALINQDNFTNIMVVKNGIALAGESFQQAVFNGTEFTAASIDDTLEVDTQVGQDSTNGLTSNEIASIRLPQSIISIIETDTIDVAFTLYNKSVLFPIREPPPNTIVGSSVIGARIGKLTDGTKLPDPVVINLVLNTTGNITNPRCVYWNFTTAGGRGNWSTDGCNTTVNATANDLSVINCHCDHLTNFACLVDVSARTNGATEAPQYFTMTLEVVSIYGVCLSLVGLILTIITLIIFEKLRAREASTFHIQLCLSLIYMLIIFVVGINKVSVRAGCITVGVLIHYFALVSWMWMGAEALLMFQKLVIVFTDITQKYLIAVSILCWTLPLLPVVVTLAIDRDFYIYLYENGNQSGFCFISELIPFLVAFLLPVFIILIFNVIIYVLVIRVAILHTVGKNKRMNKSPFTKSDVIKMLLSYFGILMLFGLTWLFAVFMFITEPSISFMIQFFFAFFNAFQGFFIFFFFIILSSDSRDAWKSLLCSWMVKNGMASTCSC</sequence>
<organism evidence="14 15">
    <name type="scientific">Amphimedon queenslandica</name>
    <name type="common">Sponge</name>
    <dbReference type="NCBI Taxonomy" id="400682"/>
    <lineage>
        <taxon>Eukaryota</taxon>
        <taxon>Metazoa</taxon>
        <taxon>Porifera</taxon>
        <taxon>Demospongiae</taxon>
        <taxon>Heteroscleromorpha</taxon>
        <taxon>Haplosclerida</taxon>
        <taxon>Niphatidae</taxon>
        <taxon>Amphimedon</taxon>
    </lineage>
</organism>
<evidence type="ECO:0000256" key="1">
    <source>
        <dbReference type="ARBA" id="ARBA00004141"/>
    </source>
</evidence>
<feature type="domain" description="G-protein coupled receptors family 2 profile 1" evidence="12">
    <location>
        <begin position="242"/>
        <end position="292"/>
    </location>
</feature>
<dbReference type="InterPro" id="IPR000832">
    <property type="entry name" value="GPCR_2_secretin-like"/>
</dbReference>
<evidence type="ECO:0000256" key="3">
    <source>
        <dbReference type="ARBA" id="ARBA00022989"/>
    </source>
</evidence>
<evidence type="ECO:0000259" key="11">
    <source>
        <dbReference type="PROSITE" id="PS50221"/>
    </source>
</evidence>
<protein>
    <recommendedName>
        <fullName evidence="16">G-protein coupled receptors family 2 profile 2 domain-containing protein</fullName>
    </recommendedName>
</protein>
<evidence type="ECO:0000256" key="10">
    <source>
        <dbReference type="SAM" id="SignalP"/>
    </source>
</evidence>
<dbReference type="GeneID" id="100633032"/>
<evidence type="ECO:0000256" key="2">
    <source>
        <dbReference type="ARBA" id="ARBA00022692"/>
    </source>
</evidence>
<feature type="transmembrane region" description="Helical" evidence="9">
    <location>
        <begin position="616"/>
        <end position="637"/>
    </location>
</feature>
<proteinExistence type="predicted"/>
<dbReference type="InterPro" id="IPR036445">
    <property type="entry name" value="GPCR_2_extracell_dom_sf"/>
</dbReference>
<dbReference type="Gene3D" id="2.60.220.50">
    <property type="match status" value="1"/>
</dbReference>
<dbReference type="AlphaFoldDB" id="A0AAN0JYY0"/>
<dbReference type="PANTHER" id="PTHR47767">
    <property type="entry name" value="ADHESION G PROTEIN-COUPLED RECEPTOR G7"/>
    <property type="match status" value="1"/>
</dbReference>
<evidence type="ECO:0000259" key="12">
    <source>
        <dbReference type="PROSITE" id="PS50227"/>
    </source>
</evidence>
<dbReference type="SMART" id="SM00303">
    <property type="entry name" value="GPS"/>
    <property type="match status" value="1"/>
</dbReference>
<dbReference type="InterPro" id="IPR046338">
    <property type="entry name" value="GAIN_dom_sf"/>
</dbReference>
<dbReference type="RefSeq" id="XP_019862429.1">
    <property type="nucleotide sequence ID" value="XM_020006870.1"/>
</dbReference>
<evidence type="ECO:0000256" key="4">
    <source>
        <dbReference type="ARBA" id="ARBA00023040"/>
    </source>
</evidence>
<dbReference type="InterPro" id="IPR053066">
    <property type="entry name" value="ADGR_G7"/>
</dbReference>
<dbReference type="Pfam" id="PF00002">
    <property type="entry name" value="7tm_2"/>
    <property type="match status" value="1"/>
</dbReference>
<keyword evidence="8" id="KW-0807">Transducer</keyword>
<name>A0AAN0JYY0_AMPQE</name>
<keyword evidence="10" id="KW-0732">Signal</keyword>
<dbReference type="PROSITE" id="PS50227">
    <property type="entry name" value="G_PROTEIN_RECEP_F2_3"/>
    <property type="match status" value="1"/>
</dbReference>
<feature type="transmembrane region" description="Helical" evidence="9">
    <location>
        <begin position="845"/>
        <end position="869"/>
    </location>
</feature>
<keyword evidence="15" id="KW-1185">Reference proteome</keyword>
<feature type="chain" id="PRO_5042839195" description="G-protein coupled receptors family 2 profile 2 domain-containing protein" evidence="10">
    <location>
        <begin position="18"/>
        <end position="896"/>
    </location>
</feature>
<keyword evidence="7" id="KW-0675">Receptor</keyword>
<feature type="transmembrane region" description="Helical" evidence="9">
    <location>
        <begin position="816"/>
        <end position="839"/>
    </location>
</feature>
<dbReference type="InterPro" id="IPR057244">
    <property type="entry name" value="GAIN_B"/>
</dbReference>
<dbReference type="Pfam" id="PF01825">
    <property type="entry name" value="GPS"/>
    <property type="match status" value="1"/>
</dbReference>
<dbReference type="GO" id="GO:0004930">
    <property type="term" value="F:G protein-coupled receptor activity"/>
    <property type="evidence" value="ECO:0007669"/>
    <property type="project" value="UniProtKB-KW"/>
</dbReference>
<dbReference type="SUPFAM" id="SSF111418">
    <property type="entry name" value="Hormone receptor domain"/>
    <property type="match status" value="1"/>
</dbReference>
<evidence type="ECO:0008006" key="16">
    <source>
        <dbReference type="Google" id="ProtNLM"/>
    </source>
</evidence>
<feature type="transmembrane region" description="Helical" evidence="9">
    <location>
        <begin position="762"/>
        <end position="795"/>
    </location>
</feature>
<feature type="transmembrane region" description="Helical" evidence="9">
    <location>
        <begin position="717"/>
        <end position="739"/>
    </location>
</feature>
<dbReference type="SUPFAM" id="SSF81321">
    <property type="entry name" value="Family A G protein-coupled receptor-like"/>
    <property type="match status" value="1"/>
</dbReference>
<keyword evidence="4" id="KW-0297">G-protein coupled receptor</keyword>
<feature type="domain" description="G-protein coupled receptors family 2 profile 2" evidence="13">
    <location>
        <begin position="613"/>
        <end position="870"/>
    </location>
</feature>
<dbReference type="InterPro" id="IPR017981">
    <property type="entry name" value="GPCR_2-like_7TM"/>
</dbReference>
<keyword evidence="6" id="KW-1015">Disulfide bond</keyword>
<dbReference type="PROSITE" id="PS50261">
    <property type="entry name" value="G_PROTEIN_RECEP_F2_4"/>
    <property type="match status" value="1"/>
</dbReference>
<dbReference type="PANTHER" id="PTHR47767:SF2">
    <property type="entry name" value="GPS DOMAIN-CONTAINING PROTEIN"/>
    <property type="match status" value="1"/>
</dbReference>
<dbReference type="GO" id="GO:0007166">
    <property type="term" value="P:cell surface receptor signaling pathway"/>
    <property type="evidence" value="ECO:0007669"/>
    <property type="project" value="InterPro"/>
</dbReference>
<evidence type="ECO:0000256" key="8">
    <source>
        <dbReference type="ARBA" id="ARBA00023224"/>
    </source>
</evidence>
<feature type="transmembrane region" description="Helical" evidence="9">
    <location>
        <begin position="649"/>
        <end position="667"/>
    </location>
</feature>
<keyword evidence="2 9" id="KW-0812">Transmembrane</keyword>